<evidence type="ECO:0000313" key="3">
    <source>
        <dbReference type="Proteomes" id="UP001215827"/>
    </source>
</evidence>
<dbReference type="PROSITE" id="PS51257">
    <property type="entry name" value="PROKAR_LIPOPROTEIN"/>
    <property type="match status" value="1"/>
</dbReference>
<evidence type="ECO:0008006" key="4">
    <source>
        <dbReference type="Google" id="ProtNLM"/>
    </source>
</evidence>
<proteinExistence type="predicted"/>
<feature type="signal peptide" evidence="1">
    <location>
        <begin position="1"/>
        <end position="23"/>
    </location>
</feature>
<name>A0ABY8FM77_9SPHN</name>
<keyword evidence="1" id="KW-0732">Signal</keyword>
<keyword evidence="3" id="KW-1185">Reference proteome</keyword>
<evidence type="ECO:0000256" key="1">
    <source>
        <dbReference type="SAM" id="SignalP"/>
    </source>
</evidence>
<gene>
    <name evidence="2" type="ORF">P7228_08895</name>
</gene>
<protein>
    <recommendedName>
        <fullName evidence="4">Lipoprotein</fullName>
    </recommendedName>
</protein>
<dbReference type="RefSeq" id="WP_278014887.1">
    <property type="nucleotide sequence ID" value="NZ_CP121106.1"/>
</dbReference>
<dbReference type="EMBL" id="CP121106">
    <property type="protein sequence ID" value="WFL76121.1"/>
    <property type="molecule type" value="Genomic_DNA"/>
</dbReference>
<sequence length="427" mass="47168">MNKSLLSGAFLLPLAGLALSGCATVSEDDPTTPPAQVVAEEGQMTVLPMGAKLEPSGFISIGEVLATPYPANPPPEPASIDSFARRLSDASPEEQARLWEEANGSEEFQAEVQRLQQVLSAQEAGNFVQINLLRDESSTSDPQTLLGAEVWFKRDAAKTLAKYTDRPDIFARQGGMTEGEREALSQVWIARVQEMKWPSAISSDPKRGIIEVETGVTEEKFRQAARDKGWTWGDEVKFTFAAPPPPAFLEDGIASLLRTFTRSENSPVIQLAALGIGRVVLEDGCFRLDRGMHDQPSPLVMFGYDTQLGLDEEGYLIARTGDGWAAETYRIGEMGAWGGPNGYDDDSAAVRELRSKCGEGEIVNIGSPQSLRLFSLPFDDWLKDYALAKRLSYEDAWVRVIDCYKRYEKRGRSGLELRDRCITQFNR</sequence>
<reference evidence="2 3" key="1">
    <citation type="submission" date="2023-03" db="EMBL/GenBank/DDBJ databases">
        <title>Altererythrobacter sp. CAU 1644 isolated from sand.</title>
        <authorList>
            <person name="Kim W."/>
        </authorList>
    </citation>
    <scope>NUCLEOTIDE SEQUENCE [LARGE SCALE GENOMIC DNA]</scope>
    <source>
        <strain evidence="2 3">CAU 1644</strain>
    </source>
</reference>
<feature type="chain" id="PRO_5047273793" description="Lipoprotein" evidence="1">
    <location>
        <begin position="24"/>
        <end position="427"/>
    </location>
</feature>
<organism evidence="2 3">
    <name type="scientific">Altererythrobacter arenosus</name>
    <dbReference type="NCBI Taxonomy" id="3032592"/>
    <lineage>
        <taxon>Bacteria</taxon>
        <taxon>Pseudomonadati</taxon>
        <taxon>Pseudomonadota</taxon>
        <taxon>Alphaproteobacteria</taxon>
        <taxon>Sphingomonadales</taxon>
        <taxon>Erythrobacteraceae</taxon>
        <taxon>Altererythrobacter</taxon>
    </lineage>
</organism>
<evidence type="ECO:0000313" key="2">
    <source>
        <dbReference type="EMBL" id="WFL76121.1"/>
    </source>
</evidence>
<dbReference type="Proteomes" id="UP001215827">
    <property type="component" value="Chromosome"/>
</dbReference>
<accession>A0ABY8FM77</accession>